<protein>
    <submittedName>
        <fullName evidence="3">Carbohydrate sulfotransferase</fullName>
    </submittedName>
</protein>
<evidence type="ECO:0000313" key="3">
    <source>
        <dbReference type="WBParaSite" id="PTRK_0001057500.1"/>
    </source>
</evidence>
<dbReference type="AlphaFoldDB" id="A0A0N4ZPW8"/>
<organism evidence="2 3">
    <name type="scientific">Parastrongyloides trichosuri</name>
    <name type="common">Possum-specific nematode worm</name>
    <dbReference type="NCBI Taxonomy" id="131310"/>
    <lineage>
        <taxon>Eukaryota</taxon>
        <taxon>Metazoa</taxon>
        <taxon>Ecdysozoa</taxon>
        <taxon>Nematoda</taxon>
        <taxon>Chromadorea</taxon>
        <taxon>Rhabditida</taxon>
        <taxon>Tylenchina</taxon>
        <taxon>Panagrolaimomorpha</taxon>
        <taxon>Strongyloidoidea</taxon>
        <taxon>Strongyloididae</taxon>
        <taxon>Parastrongyloides</taxon>
    </lineage>
</organism>
<proteinExistence type="predicted"/>
<reference evidence="3" key="1">
    <citation type="submission" date="2017-02" db="UniProtKB">
        <authorList>
            <consortium name="WormBaseParasite"/>
        </authorList>
    </citation>
    <scope>IDENTIFICATION</scope>
</reference>
<sequence>MTFWSEEKVSLLFNMSTERNSCDTINTNDDKVKNIILIKETINYIGTIIVSFYILLFFIRISFHYNNDNLDNVIKNFPTFNNNRSNFHHSVTAYCLNTNEPCMKAYKDIKEDFVRKYVIAPKYKIINCIMPKCMSTVTSKIFSYLYDSKSYLSFDWKINGITSSHHKNDYSSISNLINKVMGDKDELNEWEMTTFIREPLDRFVSAFIDKCYLENEILPLGMFYPGTKMCYGCGRNMSCYLKEQYHRASMYSKDYQKVVGYEDQHTFPQNWFCNFGEYKDKYGIYKTTTDKNGKINYKKFIINILKKQNVEEDKIHFIETVILEERKNITDPNEIKIKEKKKSIENYYELPRILKNELLKDPYMYKVFLSMYYYDYLIFNYTIPLPKY</sequence>
<evidence type="ECO:0000256" key="1">
    <source>
        <dbReference type="SAM" id="Phobius"/>
    </source>
</evidence>
<keyword evidence="1" id="KW-0812">Transmembrane</keyword>
<feature type="transmembrane region" description="Helical" evidence="1">
    <location>
        <begin position="41"/>
        <end position="63"/>
    </location>
</feature>
<dbReference type="WBParaSite" id="PTRK_0001057500.1">
    <property type="protein sequence ID" value="PTRK_0001057500.1"/>
    <property type="gene ID" value="PTRK_0001057500"/>
</dbReference>
<dbReference type="PANTHER" id="PTHR22900:SF5">
    <property type="entry name" value="PROTEIN CBG14245"/>
    <property type="match status" value="1"/>
</dbReference>
<accession>A0A0N4ZPW8</accession>
<dbReference type="GO" id="GO:0047756">
    <property type="term" value="F:chondroitin 4-sulfotransferase activity"/>
    <property type="evidence" value="ECO:0007669"/>
    <property type="project" value="InterPro"/>
</dbReference>
<dbReference type="GO" id="GO:1902884">
    <property type="term" value="P:positive regulation of response to oxidative stress"/>
    <property type="evidence" value="ECO:0007669"/>
    <property type="project" value="InterPro"/>
</dbReference>
<dbReference type="PANTHER" id="PTHR22900">
    <property type="entry name" value="PROTEIN CBG14245-RELATED"/>
    <property type="match status" value="1"/>
</dbReference>
<keyword evidence="1" id="KW-1133">Transmembrane helix</keyword>
<evidence type="ECO:0000313" key="2">
    <source>
        <dbReference type="Proteomes" id="UP000038045"/>
    </source>
</evidence>
<keyword evidence="1" id="KW-0472">Membrane</keyword>
<name>A0A0N4ZPW8_PARTI</name>
<dbReference type="Pfam" id="PF03567">
    <property type="entry name" value="Sulfotransfer_2"/>
    <property type="match status" value="1"/>
</dbReference>
<dbReference type="InterPro" id="IPR005331">
    <property type="entry name" value="Sulfotransferase"/>
</dbReference>
<dbReference type="GO" id="GO:0016020">
    <property type="term" value="C:membrane"/>
    <property type="evidence" value="ECO:0007669"/>
    <property type="project" value="InterPro"/>
</dbReference>
<dbReference type="Proteomes" id="UP000038045">
    <property type="component" value="Unplaced"/>
</dbReference>
<keyword evidence="2" id="KW-1185">Reference proteome</keyword>
<dbReference type="InterPro" id="IPR007669">
    <property type="entry name" value="Chst-1-like"/>
</dbReference>
<dbReference type="GO" id="GO:0050650">
    <property type="term" value="P:chondroitin sulfate proteoglycan biosynthetic process"/>
    <property type="evidence" value="ECO:0007669"/>
    <property type="project" value="InterPro"/>
</dbReference>